<keyword evidence="2" id="KW-0040">ANK repeat</keyword>
<dbReference type="Pfam" id="PF24883">
    <property type="entry name" value="NPHP3_N"/>
    <property type="match status" value="1"/>
</dbReference>
<feature type="repeat" description="ANK" evidence="2">
    <location>
        <begin position="1336"/>
        <end position="1368"/>
    </location>
</feature>
<dbReference type="OrthoDB" id="194358at2759"/>
<sequence>MCTSTSTGLVNRNGPGSAASSTISDIVPQGSSKMAEAIGVASSIAGLVSLADTVVRLCYKYIRDVKDAERSVQNLVKEVNNLSGVLHSLENVAQALEAQDTSVHSSSKIKHLYSCQITLEKMTEQLQKAIPEVKSTSQKLKWPFKKAVTSELLDEIQSHKLTMNMALNTQQMSTLIEILANQEQLIEGVTAINDRIEASRIEQQRLAADERLRKKLNLLGTIDVMKWQNSNIRLRQPGTGVWFTESKDFKDWSSTDNSKLWIHGIPGAGKTILMASVIKEIEQTQDPSHGLAMFYCDYKDTQTHDPRTILGALARQLILQHEQAFTQLEAFCEKHHMTENTQGSATTDEFCEFIVELSRNFPTTSIVVDGLDEIAEDRAEVTRLLKSLNKPSGTIKTLLASRNEVDIRIVLEDYPCVSIAAKSGDLRLYVHSEIEKRTKLGKLRIRDHNLKDHIVKVLIEGADGMFRWVACQMDYLCECSTDRDRREALRKLPPDLPKSYERILHRVNRSSKENQTLVRHTLLWVVYAETPLTITQLLQALAVRPGDETFEKENMTTLDELLNWCSSLIRQKSQSDELELAHFTVKEYLLGLSEECGPCISQYRISGDHAEIVRMCCDFLSLSEFDGLPLPVTNFKQELTDFNKAWKEFEDNYSFMKYVLNFWPVHVYESTWSEISNDVLLLFDETRRSYRLWTFGYYHYTMLSCSYGTDLLVLDDLLPADHLNCVLSPLGPSALHWAAMIALPDICTALINLGADINAPSVVGRPLECAILCNNAIYEDAQLLTDHKLVRHVNWEWDSRKKVIEHLIMAGAALDNFDVVGLLYLHSSTFRDYHDKSDADLFRVIFDKNPTFSVESLFAFLQHTLRERDIITDHPERGMIYNNASLVVEFLSWGARTNFAHFAPDTLLLFLAILHDHLDFQDCLPSYLQPFLNIDFFGISPNDIMDRYSISQECTEHWITKLSASTLKSIQTSIVNPSNNFEKIISKTFASQIVFHEAVFLFIFRLRNDNIVLDFNWRNEVGNTVLHEFLERVKYKCYWRQVHKIILTAVLEFQADLAIPNNLNITPIELVISRTGSDSTGLLSLVKIWRAGGILGACEKNPSLLERLLDAANSANKVEYIFIQLAQDLNSHTQLLQDILARYCTVDYMKVAFSLSLKHKAQRNKVSAPDEECSYGVSSASSKYEAGVSLNREERGDKGSLIVDLIERDTPSIRKHIHRSFSVLEYQDDDLPVIEPFKHAHSVAKIEHVPLNTTLRESDESLAIDEKKCSDLQLLSDSHDPADFGKLLSLLAKDLDLEVRNFQGFTPLAIAIQSGNLPAMYALLIAGADVEAHINQGQTCLHLACCLGNKEAVEALLDAGVNTSHTGDDGCTAINLAVRIGRSDIVHLLSGISDDTPRAEPLPVEPFGSEYSGNESSGDEPFDASVDEFLNQELPLSDSTDTKASGSKSSGDISTGDEPFDAKIHENDFTDDKAHVNSIIVQPSNAHSVQLPPWATFRTLAFRPRSSQSTSTLEE</sequence>
<dbReference type="Gene3D" id="1.25.40.20">
    <property type="entry name" value="Ankyrin repeat-containing domain"/>
    <property type="match status" value="2"/>
</dbReference>
<protein>
    <recommendedName>
        <fullName evidence="5">NACHT domain-containing protein</fullName>
    </recommendedName>
</protein>
<accession>A0A4S8QUU4</accession>
<feature type="coiled-coil region" evidence="3">
    <location>
        <begin position="65"/>
        <end position="99"/>
    </location>
</feature>
<dbReference type="InterPro" id="IPR031348">
    <property type="entry name" value="PigL_N"/>
</dbReference>
<dbReference type="Pfam" id="PF17111">
    <property type="entry name" value="PigL_N"/>
    <property type="match status" value="1"/>
</dbReference>
<dbReference type="SUPFAM" id="SSF48403">
    <property type="entry name" value="Ankyrin repeat"/>
    <property type="match status" value="2"/>
</dbReference>
<feature type="region of interest" description="Disordered" evidence="4">
    <location>
        <begin position="1436"/>
        <end position="1461"/>
    </location>
</feature>
<dbReference type="PROSITE" id="PS50088">
    <property type="entry name" value="ANK_REPEAT"/>
    <property type="match status" value="3"/>
</dbReference>
<keyword evidence="3" id="KW-0175">Coiled coil</keyword>
<dbReference type="Gene3D" id="3.40.50.300">
    <property type="entry name" value="P-loop containing nucleotide triphosphate hydrolases"/>
    <property type="match status" value="1"/>
</dbReference>
<evidence type="ECO:0000313" key="6">
    <source>
        <dbReference type="EMBL" id="THV48988.1"/>
    </source>
</evidence>
<dbReference type="InterPro" id="IPR056884">
    <property type="entry name" value="NPHP3-like_N"/>
</dbReference>
<dbReference type="Proteomes" id="UP000308671">
    <property type="component" value="Unassembled WGS sequence"/>
</dbReference>
<keyword evidence="7" id="KW-1185">Reference proteome</keyword>
<evidence type="ECO:0000256" key="3">
    <source>
        <dbReference type="SAM" id="Coils"/>
    </source>
</evidence>
<evidence type="ECO:0000256" key="4">
    <source>
        <dbReference type="SAM" id="MobiDB-lite"/>
    </source>
</evidence>
<dbReference type="Pfam" id="PF00023">
    <property type="entry name" value="Ank"/>
    <property type="match status" value="1"/>
</dbReference>
<feature type="compositionally biased region" description="Polar residues" evidence="4">
    <location>
        <begin position="1"/>
        <end position="10"/>
    </location>
</feature>
<gene>
    <name evidence="6" type="ORF">BGAL_0217g00130</name>
</gene>
<dbReference type="SMART" id="SM00248">
    <property type="entry name" value="ANK"/>
    <property type="match status" value="4"/>
</dbReference>
<feature type="domain" description="NACHT" evidence="5">
    <location>
        <begin position="258"/>
        <end position="402"/>
    </location>
</feature>
<reference evidence="6 7" key="1">
    <citation type="submission" date="2017-12" db="EMBL/GenBank/DDBJ databases">
        <title>Comparative genomics of Botrytis spp.</title>
        <authorList>
            <person name="Valero-Jimenez C.A."/>
            <person name="Tapia P."/>
            <person name="Veloso J."/>
            <person name="Silva-Moreno E."/>
            <person name="Staats M."/>
            <person name="Valdes J.H."/>
            <person name="Van Kan J.A.L."/>
        </authorList>
    </citation>
    <scope>NUCLEOTIDE SEQUENCE [LARGE SCALE GENOMIC DNA]</scope>
    <source>
        <strain evidence="6 7">MUCL435</strain>
    </source>
</reference>
<dbReference type="InterPro" id="IPR007111">
    <property type="entry name" value="NACHT_NTPase"/>
</dbReference>
<dbReference type="Pfam" id="PF22939">
    <property type="entry name" value="WHD_GPIID"/>
    <property type="match status" value="1"/>
</dbReference>
<proteinExistence type="predicted"/>
<dbReference type="PROSITE" id="PS50837">
    <property type="entry name" value="NACHT"/>
    <property type="match status" value="1"/>
</dbReference>
<evidence type="ECO:0000256" key="2">
    <source>
        <dbReference type="PROSITE-ProRule" id="PRU00023"/>
    </source>
</evidence>
<feature type="compositionally biased region" description="Polar residues" evidence="4">
    <location>
        <begin position="1437"/>
        <end position="1453"/>
    </location>
</feature>
<evidence type="ECO:0000313" key="7">
    <source>
        <dbReference type="Proteomes" id="UP000308671"/>
    </source>
</evidence>
<dbReference type="SUPFAM" id="SSF52540">
    <property type="entry name" value="P-loop containing nucleoside triphosphate hydrolases"/>
    <property type="match status" value="1"/>
</dbReference>
<dbReference type="Pfam" id="PF12796">
    <property type="entry name" value="Ank_2"/>
    <property type="match status" value="1"/>
</dbReference>
<dbReference type="InterPro" id="IPR027417">
    <property type="entry name" value="P-loop_NTPase"/>
</dbReference>
<dbReference type="PANTHER" id="PTHR10039">
    <property type="entry name" value="AMELOGENIN"/>
    <property type="match status" value="1"/>
</dbReference>
<dbReference type="PANTHER" id="PTHR10039:SF15">
    <property type="entry name" value="NACHT DOMAIN-CONTAINING PROTEIN"/>
    <property type="match status" value="1"/>
</dbReference>
<dbReference type="InterPro" id="IPR036770">
    <property type="entry name" value="Ankyrin_rpt-contain_sf"/>
</dbReference>
<dbReference type="InterPro" id="IPR054471">
    <property type="entry name" value="GPIID_WHD"/>
</dbReference>
<feature type="repeat" description="ANK" evidence="2">
    <location>
        <begin position="1303"/>
        <end position="1335"/>
    </location>
</feature>
<name>A0A4S8QUU4_9HELO</name>
<feature type="repeat" description="ANK" evidence="2">
    <location>
        <begin position="730"/>
        <end position="762"/>
    </location>
</feature>
<dbReference type="PROSITE" id="PS50297">
    <property type="entry name" value="ANK_REP_REGION"/>
    <property type="match status" value="3"/>
</dbReference>
<feature type="region of interest" description="Disordered" evidence="4">
    <location>
        <begin position="1395"/>
        <end position="1423"/>
    </location>
</feature>
<dbReference type="EMBL" id="PQXL01000217">
    <property type="protein sequence ID" value="THV48988.1"/>
    <property type="molecule type" value="Genomic_DNA"/>
</dbReference>
<organism evidence="6 7">
    <name type="scientific">Botrytis galanthina</name>
    <dbReference type="NCBI Taxonomy" id="278940"/>
    <lineage>
        <taxon>Eukaryota</taxon>
        <taxon>Fungi</taxon>
        <taxon>Dikarya</taxon>
        <taxon>Ascomycota</taxon>
        <taxon>Pezizomycotina</taxon>
        <taxon>Leotiomycetes</taxon>
        <taxon>Helotiales</taxon>
        <taxon>Sclerotiniaceae</taxon>
        <taxon>Botrytis</taxon>
    </lineage>
</organism>
<keyword evidence="1" id="KW-0677">Repeat</keyword>
<dbReference type="InterPro" id="IPR002110">
    <property type="entry name" value="Ankyrin_rpt"/>
</dbReference>
<evidence type="ECO:0000256" key="1">
    <source>
        <dbReference type="ARBA" id="ARBA00022737"/>
    </source>
</evidence>
<feature type="region of interest" description="Disordered" evidence="4">
    <location>
        <begin position="1"/>
        <end position="22"/>
    </location>
</feature>
<comment type="caution">
    <text evidence="6">The sequence shown here is derived from an EMBL/GenBank/DDBJ whole genome shotgun (WGS) entry which is preliminary data.</text>
</comment>
<evidence type="ECO:0000259" key="5">
    <source>
        <dbReference type="PROSITE" id="PS50837"/>
    </source>
</evidence>